<dbReference type="GO" id="GO:0043565">
    <property type="term" value="F:sequence-specific DNA binding"/>
    <property type="evidence" value="ECO:0007669"/>
    <property type="project" value="InterPro"/>
</dbReference>
<sequence length="316" mass="34969">MDLLSQVLSSLRIESTSISRWRLSAPWGVDVSRFEPGFCLRIISGSLCWQGEDSRPIWLHAGDTLLTLRGSKGQLRSELGTRCTAIHELPWQGDSYTGLGANRQPSSAQQLQWGGGGEACELLGLAFTFQYSSSVQLLSSLPEIIVLPQGQAPAAPFFTSAINHLMDDHQPGYQAVAGQLSELVVLSLLREVMLTTNSAASGWLKGLQDRHIHPALLAIHNTPQQPWTLTNLAQQAKLSRSAFAARFKRIVGMGPVEYLSRWRIQIACDHLRNSSDSVEQIAAQTGFGNDRTLRRVFKQQLGIPPRDYRRHYRAGS</sequence>
<name>A0AAV3U5B0_9ALTE</name>
<dbReference type="PANTHER" id="PTHR46796:SF13">
    <property type="entry name" value="HTH-TYPE TRANSCRIPTIONAL ACTIVATOR RHAS"/>
    <property type="match status" value="1"/>
</dbReference>
<dbReference type="RefSeq" id="WP_345424374.1">
    <property type="nucleotide sequence ID" value="NZ_AP031496.1"/>
</dbReference>
<dbReference type="InterPro" id="IPR018060">
    <property type="entry name" value="HTH_AraC"/>
</dbReference>
<reference evidence="6" key="1">
    <citation type="journal article" date="2019" name="Int. J. Syst. Evol. Microbiol.">
        <title>The Global Catalogue of Microorganisms (GCM) 10K type strain sequencing project: providing services to taxonomists for standard genome sequencing and annotation.</title>
        <authorList>
            <consortium name="The Broad Institute Genomics Platform"/>
            <consortium name="The Broad Institute Genome Sequencing Center for Infectious Disease"/>
            <person name="Wu L."/>
            <person name="Ma J."/>
        </authorList>
    </citation>
    <scope>NUCLEOTIDE SEQUENCE [LARGE SCALE GENOMIC DNA]</scope>
    <source>
        <strain evidence="6">JCM 19134</strain>
    </source>
</reference>
<keyword evidence="3" id="KW-0804">Transcription</keyword>
<dbReference type="AlphaFoldDB" id="A0AAV3U5B0"/>
<keyword evidence="6" id="KW-1185">Reference proteome</keyword>
<dbReference type="Pfam" id="PF12852">
    <property type="entry name" value="Cupin_6"/>
    <property type="match status" value="1"/>
</dbReference>
<protein>
    <submittedName>
        <fullName evidence="5">AraC family transcriptional regulator</fullName>
    </submittedName>
</protein>
<dbReference type="InterPro" id="IPR009057">
    <property type="entry name" value="Homeodomain-like_sf"/>
</dbReference>
<dbReference type="Pfam" id="PF12833">
    <property type="entry name" value="HTH_18"/>
    <property type="match status" value="1"/>
</dbReference>
<dbReference type="PROSITE" id="PS01124">
    <property type="entry name" value="HTH_ARAC_FAMILY_2"/>
    <property type="match status" value="1"/>
</dbReference>
<dbReference type="SUPFAM" id="SSF46689">
    <property type="entry name" value="Homeodomain-like"/>
    <property type="match status" value="2"/>
</dbReference>
<dbReference type="PANTHER" id="PTHR46796">
    <property type="entry name" value="HTH-TYPE TRANSCRIPTIONAL ACTIVATOR RHAS-RELATED"/>
    <property type="match status" value="1"/>
</dbReference>
<keyword evidence="2" id="KW-0238">DNA-binding</keyword>
<keyword evidence="1" id="KW-0805">Transcription regulation</keyword>
<feature type="domain" description="HTH araC/xylS-type" evidence="4">
    <location>
        <begin position="213"/>
        <end position="311"/>
    </location>
</feature>
<evidence type="ECO:0000313" key="5">
    <source>
        <dbReference type="EMBL" id="GAA4948978.1"/>
    </source>
</evidence>
<accession>A0AAV3U5B0</accession>
<gene>
    <name evidence="5" type="ORF">GCM10025791_31420</name>
</gene>
<comment type="caution">
    <text evidence="5">The sequence shown here is derived from an EMBL/GenBank/DDBJ whole genome shotgun (WGS) entry which is preliminary data.</text>
</comment>
<dbReference type="InterPro" id="IPR032783">
    <property type="entry name" value="AraC_lig"/>
</dbReference>
<dbReference type="EMBL" id="BAABLX010000028">
    <property type="protein sequence ID" value="GAA4948978.1"/>
    <property type="molecule type" value="Genomic_DNA"/>
</dbReference>
<evidence type="ECO:0000256" key="1">
    <source>
        <dbReference type="ARBA" id="ARBA00023015"/>
    </source>
</evidence>
<dbReference type="SMART" id="SM00342">
    <property type="entry name" value="HTH_ARAC"/>
    <property type="match status" value="1"/>
</dbReference>
<dbReference type="InterPro" id="IPR018062">
    <property type="entry name" value="HTH_AraC-typ_CS"/>
</dbReference>
<evidence type="ECO:0000313" key="6">
    <source>
        <dbReference type="Proteomes" id="UP001409585"/>
    </source>
</evidence>
<evidence type="ECO:0000259" key="4">
    <source>
        <dbReference type="PROSITE" id="PS01124"/>
    </source>
</evidence>
<evidence type="ECO:0000256" key="2">
    <source>
        <dbReference type="ARBA" id="ARBA00023125"/>
    </source>
</evidence>
<dbReference type="Proteomes" id="UP001409585">
    <property type="component" value="Unassembled WGS sequence"/>
</dbReference>
<proteinExistence type="predicted"/>
<organism evidence="5 6">
    <name type="scientific">Halioxenophilus aromaticivorans</name>
    <dbReference type="NCBI Taxonomy" id="1306992"/>
    <lineage>
        <taxon>Bacteria</taxon>
        <taxon>Pseudomonadati</taxon>
        <taxon>Pseudomonadota</taxon>
        <taxon>Gammaproteobacteria</taxon>
        <taxon>Alteromonadales</taxon>
        <taxon>Alteromonadaceae</taxon>
        <taxon>Halioxenophilus</taxon>
    </lineage>
</organism>
<dbReference type="InterPro" id="IPR050204">
    <property type="entry name" value="AraC_XylS_family_regulators"/>
</dbReference>
<evidence type="ECO:0000256" key="3">
    <source>
        <dbReference type="ARBA" id="ARBA00023163"/>
    </source>
</evidence>
<dbReference type="Gene3D" id="1.10.10.60">
    <property type="entry name" value="Homeodomain-like"/>
    <property type="match status" value="2"/>
</dbReference>
<dbReference type="PROSITE" id="PS00041">
    <property type="entry name" value="HTH_ARAC_FAMILY_1"/>
    <property type="match status" value="1"/>
</dbReference>
<dbReference type="GO" id="GO:0003700">
    <property type="term" value="F:DNA-binding transcription factor activity"/>
    <property type="evidence" value="ECO:0007669"/>
    <property type="project" value="InterPro"/>
</dbReference>